<dbReference type="InterPro" id="IPR049883">
    <property type="entry name" value="NOTCH1_EGF-like"/>
</dbReference>
<dbReference type="PROSITE" id="PS00010">
    <property type="entry name" value="ASX_HYDROXYL"/>
    <property type="match status" value="1"/>
</dbReference>
<dbReference type="AlphaFoldDB" id="A0A921ZG80"/>
<keyword evidence="5" id="KW-0677">Repeat</keyword>
<proteinExistence type="predicted"/>
<dbReference type="SMART" id="SM00179">
    <property type="entry name" value="EGF_CA"/>
    <property type="match status" value="2"/>
</dbReference>
<evidence type="ECO:0000256" key="3">
    <source>
        <dbReference type="ARBA" id="ARBA00022536"/>
    </source>
</evidence>
<comment type="caution">
    <text evidence="10">The sequence shown here is derived from an EMBL/GenBank/DDBJ whole genome shotgun (WGS) entry which is preliminary data.</text>
</comment>
<evidence type="ECO:0000256" key="1">
    <source>
        <dbReference type="ARBA" id="ARBA00004613"/>
    </source>
</evidence>
<organism evidence="10 11">
    <name type="scientific">Manduca sexta</name>
    <name type="common">Tobacco hawkmoth</name>
    <name type="synonym">Tobacco hornworm</name>
    <dbReference type="NCBI Taxonomy" id="7130"/>
    <lineage>
        <taxon>Eukaryota</taxon>
        <taxon>Metazoa</taxon>
        <taxon>Ecdysozoa</taxon>
        <taxon>Arthropoda</taxon>
        <taxon>Hexapoda</taxon>
        <taxon>Insecta</taxon>
        <taxon>Pterygota</taxon>
        <taxon>Neoptera</taxon>
        <taxon>Endopterygota</taxon>
        <taxon>Lepidoptera</taxon>
        <taxon>Glossata</taxon>
        <taxon>Ditrysia</taxon>
        <taxon>Bombycoidea</taxon>
        <taxon>Sphingidae</taxon>
        <taxon>Sphinginae</taxon>
        <taxon>Sphingini</taxon>
        <taxon>Manduca</taxon>
    </lineage>
</organism>
<dbReference type="EMBL" id="JH668508">
    <property type="protein sequence ID" value="KAG6456287.1"/>
    <property type="molecule type" value="Genomic_DNA"/>
</dbReference>
<dbReference type="PANTHER" id="PTHR47333">
    <property type="entry name" value="VON WILLEBRAND FACTOR C AND EGF DOMAIN-CONTAINING PROTEIN"/>
    <property type="match status" value="1"/>
</dbReference>
<dbReference type="Proteomes" id="UP000791440">
    <property type="component" value="Unassembled WGS sequence"/>
</dbReference>
<feature type="domain" description="EGF-like" evidence="9">
    <location>
        <begin position="5"/>
        <end position="47"/>
    </location>
</feature>
<keyword evidence="7" id="KW-0325">Glycoprotein</keyword>
<keyword evidence="6" id="KW-1015">Disulfide bond</keyword>
<evidence type="ECO:0000256" key="6">
    <source>
        <dbReference type="ARBA" id="ARBA00023157"/>
    </source>
</evidence>
<dbReference type="InterPro" id="IPR001881">
    <property type="entry name" value="EGF-like_Ca-bd_dom"/>
</dbReference>
<dbReference type="FunFam" id="2.10.25.10:FF:000005">
    <property type="entry name" value="Fibrillin 2"/>
    <property type="match status" value="1"/>
</dbReference>
<reference evidence="10" key="1">
    <citation type="journal article" date="2016" name="Insect Biochem. Mol. Biol.">
        <title>Multifaceted biological insights from a draft genome sequence of the tobacco hornworm moth, Manduca sexta.</title>
        <authorList>
            <person name="Kanost M.R."/>
            <person name="Arrese E.L."/>
            <person name="Cao X."/>
            <person name="Chen Y.R."/>
            <person name="Chellapilla S."/>
            <person name="Goldsmith M.R."/>
            <person name="Grosse-Wilde E."/>
            <person name="Heckel D.G."/>
            <person name="Herndon N."/>
            <person name="Jiang H."/>
            <person name="Papanicolaou A."/>
            <person name="Qu J."/>
            <person name="Soulages J.L."/>
            <person name="Vogel H."/>
            <person name="Walters J."/>
            <person name="Waterhouse R.M."/>
            <person name="Ahn S.J."/>
            <person name="Almeida F.C."/>
            <person name="An C."/>
            <person name="Aqrawi P."/>
            <person name="Bretschneider A."/>
            <person name="Bryant W.B."/>
            <person name="Bucks S."/>
            <person name="Chao H."/>
            <person name="Chevignon G."/>
            <person name="Christen J.M."/>
            <person name="Clarke D.F."/>
            <person name="Dittmer N.T."/>
            <person name="Ferguson L.C.F."/>
            <person name="Garavelou S."/>
            <person name="Gordon K.H.J."/>
            <person name="Gunaratna R.T."/>
            <person name="Han Y."/>
            <person name="Hauser F."/>
            <person name="He Y."/>
            <person name="Heidel-Fischer H."/>
            <person name="Hirsh A."/>
            <person name="Hu Y."/>
            <person name="Jiang H."/>
            <person name="Kalra D."/>
            <person name="Klinner C."/>
            <person name="Konig C."/>
            <person name="Kovar C."/>
            <person name="Kroll A.R."/>
            <person name="Kuwar S.S."/>
            <person name="Lee S.L."/>
            <person name="Lehman R."/>
            <person name="Li K."/>
            <person name="Li Z."/>
            <person name="Liang H."/>
            <person name="Lovelace S."/>
            <person name="Lu Z."/>
            <person name="Mansfield J.H."/>
            <person name="McCulloch K.J."/>
            <person name="Mathew T."/>
            <person name="Morton B."/>
            <person name="Muzny D.M."/>
            <person name="Neunemann D."/>
            <person name="Ongeri F."/>
            <person name="Pauchet Y."/>
            <person name="Pu L.L."/>
            <person name="Pyrousis I."/>
            <person name="Rao X.J."/>
            <person name="Redding A."/>
            <person name="Roesel C."/>
            <person name="Sanchez-Gracia A."/>
            <person name="Schaack S."/>
            <person name="Shukla A."/>
            <person name="Tetreau G."/>
            <person name="Wang Y."/>
            <person name="Xiong G.H."/>
            <person name="Traut W."/>
            <person name="Walsh T.K."/>
            <person name="Worley K.C."/>
            <person name="Wu D."/>
            <person name="Wu W."/>
            <person name="Wu Y.Q."/>
            <person name="Zhang X."/>
            <person name="Zou Z."/>
            <person name="Zucker H."/>
            <person name="Briscoe A.D."/>
            <person name="Burmester T."/>
            <person name="Clem R.J."/>
            <person name="Feyereisen R."/>
            <person name="Grimmelikhuijzen C.J.P."/>
            <person name="Hamodrakas S.J."/>
            <person name="Hansson B.S."/>
            <person name="Huguet E."/>
            <person name="Jermiin L.S."/>
            <person name="Lan Q."/>
            <person name="Lehman H.K."/>
            <person name="Lorenzen M."/>
            <person name="Merzendorfer H."/>
            <person name="Michalopoulos I."/>
            <person name="Morton D.B."/>
            <person name="Muthukrishnan S."/>
            <person name="Oakeshott J.G."/>
            <person name="Palmer W."/>
            <person name="Park Y."/>
            <person name="Passarelli A.L."/>
            <person name="Rozas J."/>
            <person name="Schwartz L.M."/>
            <person name="Smith W."/>
            <person name="Southgate A."/>
            <person name="Vilcinskas A."/>
            <person name="Vogt R."/>
            <person name="Wang P."/>
            <person name="Werren J."/>
            <person name="Yu X.Q."/>
            <person name="Zhou J.J."/>
            <person name="Brown S.J."/>
            <person name="Scherer S.E."/>
            <person name="Richards S."/>
            <person name="Blissard G.W."/>
        </authorList>
    </citation>
    <scope>NUCLEOTIDE SEQUENCE</scope>
</reference>
<comment type="caution">
    <text evidence="8">Lacks conserved residue(s) required for the propagation of feature annotation.</text>
</comment>
<protein>
    <recommendedName>
        <fullName evidence="9">EGF-like domain-containing protein</fullName>
    </recommendedName>
</protein>
<keyword evidence="3 8" id="KW-0245">EGF-like domain</keyword>
<evidence type="ECO:0000313" key="10">
    <source>
        <dbReference type="EMBL" id="KAG6456287.1"/>
    </source>
</evidence>
<sequence length="126" mass="14222">MYFSDINECVIENNQCHSTQVCVNTDGAYRCTCPPGYVALGLGQRCLDINECEQDIHGCEFACVNVAGGYVCACPRHLRLHADKHHCVLPPSYQRPYEELESGEYLSASIEYPTRYKPTKQQKKVT</sequence>
<evidence type="ECO:0000256" key="8">
    <source>
        <dbReference type="PROSITE-ProRule" id="PRU00076"/>
    </source>
</evidence>
<dbReference type="GO" id="GO:0005509">
    <property type="term" value="F:calcium ion binding"/>
    <property type="evidence" value="ECO:0007669"/>
    <property type="project" value="InterPro"/>
</dbReference>
<dbReference type="PROSITE" id="PS01187">
    <property type="entry name" value="EGF_CA"/>
    <property type="match status" value="2"/>
</dbReference>
<name>A0A921ZG80_MANSE</name>
<dbReference type="SMART" id="SM00181">
    <property type="entry name" value="EGF"/>
    <property type="match status" value="2"/>
</dbReference>
<dbReference type="GO" id="GO:0005576">
    <property type="term" value="C:extracellular region"/>
    <property type="evidence" value="ECO:0007669"/>
    <property type="project" value="UniProtKB-SubCell"/>
</dbReference>
<evidence type="ECO:0000313" key="11">
    <source>
        <dbReference type="Proteomes" id="UP000791440"/>
    </source>
</evidence>
<keyword evidence="11" id="KW-1185">Reference proteome</keyword>
<evidence type="ECO:0000256" key="4">
    <source>
        <dbReference type="ARBA" id="ARBA00022729"/>
    </source>
</evidence>
<dbReference type="Pfam" id="PF07645">
    <property type="entry name" value="EGF_CA"/>
    <property type="match status" value="2"/>
</dbReference>
<dbReference type="PROSITE" id="PS50026">
    <property type="entry name" value="EGF_3"/>
    <property type="match status" value="1"/>
</dbReference>
<dbReference type="CDD" id="cd00054">
    <property type="entry name" value="EGF_CA"/>
    <property type="match status" value="1"/>
</dbReference>
<keyword evidence="2" id="KW-0964">Secreted</keyword>
<dbReference type="InterPro" id="IPR052080">
    <property type="entry name" value="vWF_C/EGF_Fibrillin"/>
</dbReference>
<gene>
    <name evidence="10" type="ORF">O3G_MSEX009658</name>
</gene>
<evidence type="ECO:0000256" key="7">
    <source>
        <dbReference type="ARBA" id="ARBA00023180"/>
    </source>
</evidence>
<evidence type="ECO:0000256" key="5">
    <source>
        <dbReference type="ARBA" id="ARBA00022737"/>
    </source>
</evidence>
<evidence type="ECO:0000259" key="9">
    <source>
        <dbReference type="PROSITE" id="PS50026"/>
    </source>
</evidence>
<accession>A0A921ZG80</accession>
<reference evidence="10" key="2">
    <citation type="submission" date="2020-12" db="EMBL/GenBank/DDBJ databases">
        <authorList>
            <person name="Kanost M."/>
        </authorList>
    </citation>
    <scope>NUCLEOTIDE SEQUENCE</scope>
</reference>
<dbReference type="InterPro" id="IPR000742">
    <property type="entry name" value="EGF"/>
</dbReference>
<dbReference type="InterPro" id="IPR018097">
    <property type="entry name" value="EGF_Ca-bd_CS"/>
</dbReference>
<evidence type="ECO:0000256" key="2">
    <source>
        <dbReference type="ARBA" id="ARBA00022525"/>
    </source>
</evidence>
<comment type="subcellular location">
    <subcellularLocation>
        <location evidence="1">Secreted</location>
    </subcellularLocation>
</comment>
<dbReference type="PROSITE" id="PS01186">
    <property type="entry name" value="EGF_2"/>
    <property type="match status" value="1"/>
</dbReference>
<keyword evidence="4" id="KW-0732">Signal</keyword>
<dbReference type="InterPro" id="IPR000152">
    <property type="entry name" value="EGF-type_Asp/Asn_hydroxyl_site"/>
</dbReference>
<dbReference type="PANTHER" id="PTHR47333:SF4">
    <property type="entry name" value="EGF-LIKE DOMAIN-CONTAINING PROTEIN"/>
    <property type="match status" value="1"/>
</dbReference>